<sequence>MATDDNIDEIQKRRYEQTQKYEPWRDVFGTYVDQDIIDQETAVFLYNNDFRSLKVLQQLPVDNLEELKILLKECPNIEKLGKQMAIKWLVHESKKGVPVLQGAEAATHCGPNHAPPDYQSALRHPVAESTTTVDQRQSLLGNNPSGLLQQIFDEVGFTTVHEQTFVDEEGFSTAPENEIEASELENTSFSESIDTGRISPSDAPPASGERMITWILLEVGSLSGIVAANLPYVDSIQACNKVIGIVIAEL</sequence>
<evidence type="ECO:0000256" key="1">
    <source>
        <dbReference type="SAM" id="MobiDB-lite"/>
    </source>
</evidence>
<accession>A0A914XCA2</accession>
<keyword evidence="2" id="KW-1185">Reference proteome</keyword>
<reference evidence="3" key="1">
    <citation type="submission" date="2022-11" db="UniProtKB">
        <authorList>
            <consortium name="WormBaseParasite"/>
        </authorList>
    </citation>
    <scope>IDENTIFICATION</scope>
</reference>
<dbReference type="Proteomes" id="UP000887566">
    <property type="component" value="Unplaced"/>
</dbReference>
<evidence type="ECO:0000313" key="2">
    <source>
        <dbReference type="Proteomes" id="UP000887566"/>
    </source>
</evidence>
<protein>
    <submittedName>
        <fullName evidence="3">Uncharacterized protein</fullName>
    </submittedName>
</protein>
<dbReference type="AlphaFoldDB" id="A0A914XCA2"/>
<feature type="region of interest" description="Disordered" evidence="1">
    <location>
        <begin position="184"/>
        <end position="206"/>
    </location>
</feature>
<feature type="compositionally biased region" description="Polar residues" evidence="1">
    <location>
        <begin position="184"/>
        <end position="193"/>
    </location>
</feature>
<organism evidence="2 3">
    <name type="scientific">Plectus sambesii</name>
    <dbReference type="NCBI Taxonomy" id="2011161"/>
    <lineage>
        <taxon>Eukaryota</taxon>
        <taxon>Metazoa</taxon>
        <taxon>Ecdysozoa</taxon>
        <taxon>Nematoda</taxon>
        <taxon>Chromadorea</taxon>
        <taxon>Plectida</taxon>
        <taxon>Plectina</taxon>
        <taxon>Plectoidea</taxon>
        <taxon>Plectidae</taxon>
        <taxon>Plectus</taxon>
    </lineage>
</organism>
<proteinExistence type="predicted"/>
<dbReference type="WBParaSite" id="PSAMB.scaffold7371size7754.g30011.t1">
    <property type="protein sequence ID" value="PSAMB.scaffold7371size7754.g30011.t1"/>
    <property type="gene ID" value="PSAMB.scaffold7371size7754.g30011"/>
</dbReference>
<name>A0A914XCA2_9BILA</name>
<evidence type="ECO:0000313" key="3">
    <source>
        <dbReference type="WBParaSite" id="PSAMB.scaffold7371size7754.g30011.t1"/>
    </source>
</evidence>